<dbReference type="OrthoDB" id="7156875at2"/>
<keyword evidence="1" id="KW-0479">Metal-binding</keyword>
<dbReference type="GO" id="GO:0046872">
    <property type="term" value="F:metal ion binding"/>
    <property type="evidence" value="ECO:0007669"/>
    <property type="project" value="UniProtKB-KW"/>
</dbReference>
<feature type="domain" description="PilY1 beta-propeller" evidence="4">
    <location>
        <begin position="746"/>
        <end position="1105"/>
    </location>
</feature>
<evidence type="ECO:0000256" key="3">
    <source>
        <dbReference type="SAM" id="SignalP"/>
    </source>
</evidence>
<evidence type="ECO:0000256" key="2">
    <source>
        <dbReference type="ARBA" id="ARBA00022837"/>
    </source>
</evidence>
<feature type="chain" id="PRO_5034715530" evidence="3">
    <location>
        <begin position="23"/>
        <end position="1293"/>
    </location>
</feature>
<keyword evidence="3" id="KW-0732">Signal</keyword>
<keyword evidence="2" id="KW-0106">Calcium</keyword>
<dbReference type="RefSeq" id="WP_028311358.1">
    <property type="nucleotide sequence ID" value="NZ_AXWS01000008.1"/>
</dbReference>
<accession>A0A8B6X3T0</accession>
<evidence type="ECO:0000259" key="4">
    <source>
        <dbReference type="Pfam" id="PF05567"/>
    </source>
</evidence>
<evidence type="ECO:0000256" key="1">
    <source>
        <dbReference type="ARBA" id="ARBA00022723"/>
    </source>
</evidence>
<evidence type="ECO:0000313" key="6">
    <source>
        <dbReference type="RefSeq" id="WP_028311358.1"/>
    </source>
</evidence>
<sequence length="1293" mass="135299">MNTTLRSLALVACLAAPLLAHGQGASIAQTPLTAVIQPPANLALALSVEYPTAGYAYNGVAYSRTKEFAGNFNSRICYSYDSSKQYFVAATNTTSSTSNSFACANTYWSGNFLNWATTSSLDLFRMVLSGGWRVLDQTYAEGGKTVISRAFLPDVASNSVPSFYASGNFPRLSISSTNASGSVPTTVLGTLGTLYVVNCRDKMFVGSASNSTGTCANPGTDGDRFAGYARVSICDSLEVSTGRSSLYSGSLKLCTRYGSSGSYVYKPEGVMQFNRNDVNYAAFGYLMESSQSRYGGVLRAPMRHITDEYSETTGVQLINPLNDTLGVSGVLNYLNRFGLSQPSLQPYASDGTVNATWDTNQSHSYKVYDQFSELWYQAFQYLRGKPADALATQNMTTAMKSGFPVYSAWKGSGLSGALPDPVTSSCQNNFIFTIADTNTWCDRYLPGNTTTNSSCGDSPRSVASGEIDAYAATVTLGNSIAQLSAQRAAGALANRSTLATDLTGVGNAGYLASGLAYWGATHAFRSDLGSTRPLVTYAFDVMESSGIAVENRQLYLMGLGGGAKLVDGVYRSPYQSNGMPNNYFQSKDPFVMFASMQSAFAQVVAAQTSGSTPAVSAARTYAGSLAFQPMADTGGWQGTLRAFAQQAFGSYTAGQQVWNAATQITSDSGRKIITWSPTLSRGVPFQWSNLATAQQTALNTDENGTADTKGSQRLSWLRGSASNEGTTSGYFRQRTNTNTLYGNTKLGDIINSSPAYAGVPSASIADASYGSFRSTYASRTPVVWVGANDGMLHGFNANTGAEVLAYVPASVYSNLSKLPSLTYSHRYFVDGSPIVGDANISSTTTANWATVLVGTLGAGGNGVFALNVTNPTNFSEANASSIALWEFSSSDDADLGAIIGTPTHATATGVPEQITRLKVNGRTRWAVLLGNGYGSTAGKPVLYALFLDKTGSGWTAGTDYVKLVAADTGTEATGNGLSMPVPVDFDNDGITDVIYAGDLRGNLWRFNVSVGSGDGTVTDAPSTWNVANSGAPLFTAYAADGTTRQPITGAPVAVPNPATGDGWLVVFGTGKLFETGDQASTGQQALYGIWDADGATAVSMSQLKSLALSSTTYTSATNSGTVRGFTTATGAFCFSTTQSYGGASCNASSTLFKGWRVSLPASGERVTSNAENVGRYAVITSFIPPAADCSTAGNTWLNVIDIVFGGLYAPPFTSTSGVEMPSQSLGSSNFTVGMALQSTTLPATGACSGSSCGTTCGLGVNVVTGGTNGVQTSAQLEACGNLGRLSWREFGRP</sequence>
<feature type="signal peptide" evidence="3">
    <location>
        <begin position="1"/>
        <end position="22"/>
    </location>
</feature>
<protein>
    <submittedName>
        <fullName evidence="6">Pilus assembly protein</fullName>
    </submittedName>
</protein>
<dbReference type="InterPro" id="IPR008707">
    <property type="entry name" value="B-propeller_PilY1"/>
</dbReference>
<proteinExistence type="predicted"/>
<reference evidence="6" key="1">
    <citation type="submission" date="2025-08" db="UniProtKB">
        <authorList>
            <consortium name="RefSeq"/>
        </authorList>
    </citation>
    <scope>IDENTIFICATION</scope>
</reference>
<name>A0A8B6X3T0_9BURK</name>
<evidence type="ECO:0000313" key="5">
    <source>
        <dbReference type="Proteomes" id="UP000675920"/>
    </source>
</evidence>
<dbReference type="Proteomes" id="UP000675920">
    <property type="component" value="Unplaced"/>
</dbReference>
<keyword evidence="5" id="KW-1185">Reference proteome</keyword>
<dbReference type="Pfam" id="PF05567">
    <property type="entry name" value="T4P_PilY1"/>
    <property type="match status" value="1"/>
</dbReference>
<organism evidence="5 6">
    <name type="scientific">Derxia gummosa DSM 723</name>
    <dbReference type="NCBI Taxonomy" id="1121388"/>
    <lineage>
        <taxon>Bacteria</taxon>
        <taxon>Pseudomonadati</taxon>
        <taxon>Pseudomonadota</taxon>
        <taxon>Betaproteobacteria</taxon>
        <taxon>Burkholderiales</taxon>
        <taxon>Alcaligenaceae</taxon>
        <taxon>Derxia</taxon>
    </lineage>
</organism>